<evidence type="ECO:0000256" key="1">
    <source>
        <dbReference type="SAM" id="MobiDB-lite"/>
    </source>
</evidence>
<reference evidence="2 3" key="1">
    <citation type="submission" date="2019-05" db="EMBL/GenBank/DDBJ databases">
        <title>Another draft genome of Portunus trituberculatus and its Hox gene families provides insights of decapod evolution.</title>
        <authorList>
            <person name="Jeong J.-H."/>
            <person name="Song I."/>
            <person name="Kim S."/>
            <person name="Choi T."/>
            <person name="Kim D."/>
            <person name="Ryu S."/>
            <person name="Kim W."/>
        </authorList>
    </citation>
    <scope>NUCLEOTIDE SEQUENCE [LARGE SCALE GENOMIC DNA]</scope>
    <source>
        <tissue evidence="2">Muscle</tissue>
    </source>
</reference>
<gene>
    <name evidence="2" type="ORF">E2C01_058602</name>
</gene>
<evidence type="ECO:0000313" key="2">
    <source>
        <dbReference type="EMBL" id="MPC64485.1"/>
    </source>
</evidence>
<evidence type="ECO:0000313" key="3">
    <source>
        <dbReference type="Proteomes" id="UP000324222"/>
    </source>
</evidence>
<dbReference type="EMBL" id="VSRR010022168">
    <property type="protein sequence ID" value="MPC64485.1"/>
    <property type="molecule type" value="Genomic_DNA"/>
</dbReference>
<protein>
    <submittedName>
        <fullName evidence="2">Uncharacterized protein</fullName>
    </submittedName>
</protein>
<name>A0A5B7H4D8_PORTR</name>
<dbReference type="AlphaFoldDB" id="A0A5B7H4D8"/>
<keyword evidence="3" id="KW-1185">Reference proteome</keyword>
<comment type="caution">
    <text evidence="2">The sequence shown here is derived from an EMBL/GenBank/DDBJ whole genome shotgun (WGS) entry which is preliminary data.</text>
</comment>
<organism evidence="2 3">
    <name type="scientific">Portunus trituberculatus</name>
    <name type="common">Swimming crab</name>
    <name type="synonym">Neptunus trituberculatus</name>
    <dbReference type="NCBI Taxonomy" id="210409"/>
    <lineage>
        <taxon>Eukaryota</taxon>
        <taxon>Metazoa</taxon>
        <taxon>Ecdysozoa</taxon>
        <taxon>Arthropoda</taxon>
        <taxon>Crustacea</taxon>
        <taxon>Multicrustacea</taxon>
        <taxon>Malacostraca</taxon>
        <taxon>Eumalacostraca</taxon>
        <taxon>Eucarida</taxon>
        <taxon>Decapoda</taxon>
        <taxon>Pleocyemata</taxon>
        <taxon>Brachyura</taxon>
        <taxon>Eubrachyura</taxon>
        <taxon>Portunoidea</taxon>
        <taxon>Portunidae</taxon>
        <taxon>Portuninae</taxon>
        <taxon>Portunus</taxon>
    </lineage>
</organism>
<accession>A0A5B7H4D8</accession>
<sequence>MDDLVVSMRSTHADIVAITEAWRIVPEVCMMQDSILPPSKVREKRRESSGFLPIHPQPITPPGGGCPLRSGGPLDTVTPSSHPQDAAFIILSVAYHLPHSTTTH</sequence>
<feature type="region of interest" description="Disordered" evidence="1">
    <location>
        <begin position="39"/>
        <end position="79"/>
    </location>
</feature>
<proteinExistence type="predicted"/>
<dbReference type="Proteomes" id="UP000324222">
    <property type="component" value="Unassembled WGS sequence"/>
</dbReference>